<dbReference type="InterPro" id="IPR036047">
    <property type="entry name" value="F-box-like_dom_sf"/>
</dbReference>
<dbReference type="EMBL" id="JAAAIL010000790">
    <property type="protein sequence ID" value="KAG0273162.1"/>
    <property type="molecule type" value="Genomic_DNA"/>
</dbReference>
<evidence type="ECO:0000313" key="2">
    <source>
        <dbReference type="EMBL" id="KAG0273162.1"/>
    </source>
</evidence>
<gene>
    <name evidence="2" type="ORF">BGZ95_011018</name>
</gene>
<proteinExistence type="predicted"/>
<comment type="caution">
    <text evidence="2">The sequence shown here is derived from an EMBL/GenBank/DDBJ whole genome shotgun (WGS) entry which is preliminary data.</text>
</comment>
<dbReference type="Gene3D" id="3.80.10.10">
    <property type="entry name" value="Ribonuclease Inhibitor"/>
    <property type="match status" value="1"/>
</dbReference>
<evidence type="ECO:0008006" key="4">
    <source>
        <dbReference type="Google" id="ProtNLM"/>
    </source>
</evidence>
<dbReference type="InterPro" id="IPR032675">
    <property type="entry name" value="LRR_dom_sf"/>
</dbReference>
<keyword evidence="3" id="KW-1185">Reference proteome</keyword>
<evidence type="ECO:0000313" key="3">
    <source>
        <dbReference type="Proteomes" id="UP001194580"/>
    </source>
</evidence>
<dbReference type="AlphaFoldDB" id="A0AAD4DB17"/>
<dbReference type="Proteomes" id="UP001194580">
    <property type="component" value="Unassembled WGS sequence"/>
</dbReference>
<dbReference type="SUPFAM" id="SSF81383">
    <property type="entry name" value="F-box domain"/>
    <property type="match status" value="1"/>
</dbReference>
<feature type="region of interest" description="Disordered" evidence="1">
    <location>
        <begin position="19"/>
        <end position="38"/>
    </location>
</feature>
<accession>A0AAD4DB17</accession>
<protein>
    <recommendedName>
        <fullName evidence="4">F-box domain-containing protein</fullName>
    </recommendedName>
</protein>
<organism evidence="2 3">
    <name type="scientific">Linnemannia exigua</name>
    <dbReference type="NCBI Taxonomy" id="604196"/>
    <lineage>
        <taxon>Eukaryota</taxon>
        <taxon>Fungi</taxon>
        <taxon>Fungi incertae sedis</taxon>
        <taxon>Mucoromycota</taxon>
        <taxon>Mortierellomycotina</taxon>
        <taxon>Mortierellomycetes</taxon>
        <taxon>Mortierellales</taxon>
        <taxon>Mortierellaceae</taxon>
        <taxon>Linnemannia</taxon>
    </lineage>
</organism>
<reference evidence="2" key="1">
    <citation type="journal article" date="2020" name="Fungal Divers.">
        <title>Resolving the Mortierellaceae phylogeny through synthesis of multi-gene phylogenetics and phylogenomics.</title>
        <authorList>
            <person name="Vandepol N."/>
            <person name="Liber J."/>
            <person name="Desiro A."/>
            <person name="Na H."/>
            <person name="Kennedy M."/>
            <person name="Barry K."/>
            <person name="Grigoriev I.V."/>
            <person name="Miller A.N."/>
            <person name="O'Donnell K."/>
            <person name="Stajich J.E."/>
            <person name="Bonito G."/>
        </authorList>
    </citation>
    <scope>NUCLEOTIDE SEQUENCE</scope>
    <source>
        <strain evidence="2">NRRL 28262</strain>
    </source>
</reference>
<evidence type="ECO:0000256" key="1">
    <source>
        <dbReference type="SAM" id="MobiDB-lite"/>
    </source>
</evidence>
<sequence>MTLFARFFEKLSLSDHEAYRKQRQQQQQQQQDFDQRTTPSHPLFTINELLEHIFSFLDDATLTRIIILVSRQWLQVARPRVRRDVYWDHRWRTNNLKETLGLLPGAGRFHCCCPDTAVDDENRQMVLTALRTHDQLYEQGLKLRRGNLKQNQKKGLRMFFTPLRELEIQVSYALQQRQDNSVNTLPLPSTLTVLQMQLSNYHGQPIDLGRILVACPQLEVLQLRVFDYTSVDGSKIAQDRQLLLQSFVLTGVQFNQTSLEALLAVTPNLTELKLINIYEDHPAYDIPRLVTRLATSTLVFKSFHFSIRENVMSVDQIRDKMITVCPVATEWSLRCHDIIPQILQELEQLPNVITSLELPRHYSYHLESCVTNASVRDNPAILHGFLCTSPHLVHLKNVKLNALQFEGMDLHHRSSFGGLDHWIKYRYVNSTNNADAIVPGVWACRGLKTLYLNLHGHGEFGLLHPVHSRIVFGYIAAVCPNLEDLQLTVSKECRRRGASNQQVYFTDFCMRLEGGFCLLSRLKFLTTFRVDAYSISRNSGCWPVDMTWITAEGNRPEQRERRREAVKLWDDKLDVERRVEKERLTTGARYACILSIENGDYNRSQDGDENEEEGGLAGKLKNLGLLSEVKKAIEEMDQDGYHCFPVLDRVSLSWALPQRPTDAIAYLFPNGRPR</sequence>
<name>A0AAD4DB17_9FUNG</name>